<comment type="caution">
    <text evidence="1">The sequence shown here is derived from an EMBL/GenBank/DDBJ whole genome shotgun (WGS) entry which is preliminary data.</text>
</comment>
<accession>A0A8I2C187</accession>
<evidence type="ECO:0000313" key="2">
    <source>
        <dbReference type="Proteomes" id="UP000673383"/>
    </source>
</evidence>
<dbReference type="AlphaFoldDB" id="A0A8I2C187"/>
<dbReference type="EMBL" id="JAFICZ010000001">
    <property type="protein sequence ID" value="MBP1294530.1"/>
    <property type="molecule type" value="Genomic_DNA"/>
</dbReference>
<reference evidence="1" key="1">
    <citation type="submission" date="2021-02" db="EMBL/GenBank/DDBJ databases">
        <title>Genomic Encyclopedia of Type Strains, Phase IV (KMG-V): Genome sequencing to study the core and pangenomes of soil and plant-associated prokaryotes.</title>
        <authorList>
            <person name="Whitman W."/>
        </authorList>
    </citation>
    <scope>NUCLEOTIDE SEQUENCE</scope>
    <source>
        <strain evidence="1">USDA 406</strain>
    </source>
</reference>
<sequence length="42" mass="4583">MELTSKGRWQLTLIGLMEREQEARCERFGSAGELGGPVGFAA</sequence>
<organism evidence="1 2">
    <name type="scientific">Bradyrhizobium elkanii</name>
    <dbReference type="NCBI Taxonomy" id="29448"/>
    <lineage>
        <taxon>Bacteria</taxon>
        <taxon>Pseudomonadati</taxon>
        <taxon>Pseudomonadota</taxon>
        <taxon>Alphaproteobacteria</taxon>
        <taxon>Hyphomicrobiales</taxon>
        <taxon>Nitrobacteraceae</taxon>
        <taxon>Bradyrhizobium</taxon>
    </lineage>
</organism>
<protein>
    <submittedName>
        <fullName evidence="1">Uncharacterized protein</fullName>
    </submittedName>
</protein>
<dbReference type="Proteomes" id="UP000673383">
    <property type="component" value="Unassembled WGS sequence"/>
</dbReference>
<dbReference type="RefSeq" id="WP_256438785.1">
    <property type="nucleotide sequence ID" value="NZ_JAFICZ010000001.1"/>
</dbReference>
<proteinExistence type="predicted"/>
<evidence type="ECO:0000313" key="1">
    <source>
        <dbReference type="EMBL" id="MBP1294530.1"/>
    </source>
</evidence>
<gene>
    <name evidence="1" type="ORF">JOH49_004283</name>
</gene>
<name>A0A8I2C187_BRAEL</name>